<dbReference type="SUPFAM" id="SSF54197">
    <property type="entry name" value="HIT-like"/>
    <property type="match status" value="2"/>
</dbReference>
<accession>A0A2H0VFG5</accession>
<keyword evidence="2" id="KW-0548">Nucleotidyltransferase</keyword>
<organism evidence="6 7">
    <name type="scientific">Candidatus Colwellbacteria bacterium CG10_big_fil_rev_8_21_14_0_10_42_22</name>
    <dbReference type="NCBI Taxonomy" id="1974540"/>
    <lineage>
        <taxon>Bacteria</taxon>
        <taxon>Candidatus Colwelliibacteriota</taxon>
    </lineage>
</organism>
<reference evidence="7" key="1">
    <citation type="submission" date="2017-09" db="EMBL/GenBank/DDBJ databases">
        <title>Depth-based differentiation of microbial function through sediment-hosted aquifers and enrichment of novel symbionts in the deep terrestrial subsurface.</title>
        <authorList>
            <person name="Probst A.J."/>
            <person name="Ladd B."/>
            <person name="Jarett J.K."/>
            <person name="Geller-Mcgrath D.E."/>
            <person name="Sieber C.M.K."/>
            <person name="Emerson J.B."/>
            <person name="Anantharaman K."/>
            <person name="Thomas B.C."/>
            <person name="Malmstrom R."/>
            <person name="Stieglmeier M."/>
            <person name="Klingl A."/>
            <person name="Woyke T."/>
            <person name="Ryan C.M."/>
            <person name="Banfield J.F."/>
        </authorList>
    </citation>
    <scope>NUCLEOTIDE SEQUENCE [LARGE SCALE GENOMIC DNA]</scope>
</reference>
<evidence type="ECO:0000259" key="5">
    <source>
        <dbReference type="Pfam" id="PF01087"/>
    </source>
</evidence>
<evidence type="ECO:0000256" key="3">
    <source>
        <dbReference type="ARBA" id="ARBA00023277"/>
    </source>
</evidence>
<dbReference type="InterPro" id="IPR053177">
    <property type="entry name" value="ADP-glucose_phosphorylase"/>
</dbReference>
<dbReference type="Proteomes" id="UP000231466">
    <property type="component" value="Unassembled WGS sequence"/>
</dbReference>
<dbReference type="PANTHER" id="PTHR42763:SF2">
    <property type="entry name" value="ADP-GLUCOSE PHOSPHORYLASE"/>
    <property type="match status" value="1"/>
</dbReference>
<gene>
    <name evidence="6" type="ORF">COT89_02740</name>
</gene>
<dbReference type="GO" id="GO:0006012">
    <property type="term" value="P:galactose metabolic process"/>
    <property type="evidence" value="ECO:0007669"/>
    <property type="project" value="InterPro"/>
</dbReference>
<comment type="caution">
    <text evidence="6">The sequence shown here is derived from an EMBL/GenBank/DDBJ whole genome shotgun (WGS) entry which is preliminary data.</text>
</comment>
<dbReference type="InterPro" id="IPR036265">
    <property type="entry name" value="HIT-like_sf"/>
</dbReference>
<keyword evidence="3" id="KW-0119">Carbohydrate metabolism</keyword>
<dbReference type="Pfam" id="PF01087">
    <property type="entry name" value="GalP_UDP_transf"/>
    <property type="match status" value="1"/>
</dbReference>
<dbReference type="InterPro" id="IPR005849">
    <property type="entry name" value="GalP_Utransf_N"/>
</dbReference>
<dbReference type="PIRSF" id="PIRSF000808">
    <property type="entry name" value="GalT"/>
    <property type="match status" value="1"/>
</dbReference>
<evidence type="ECO:0000256" key="1">
    <source>
        <dbReference type="ARBA" id="ARBA00022679"/>
    </source>
</evidence>
<dbReference type="GO" id="GO:0008108">
    <property type="term" value="F:UDP-glucose:hexose-1-phosphate uridylyltransferase activity"/>
    <property type="evidence" value="ECO:0007669"/>
    <property type="project" value="InterPro"/>
</dbReference>
<dbReference type="Gene3D" id="3.30.428.10">
    <property type="entry name" value="HIT-like"/>
    <property type="match status" value="2"/>
</dbReference>
<evidence type="ECO:0000313" key="7">
    <source>
        <dbReference type="Proteomes" id="UP000231466"/>
    </source>
</evidence>
<evidence type="ECO:0000313" key="6">
    <source>
        <dbReference type="EMBL" id="PIR97803.1"/>
    </source>
</evidence>
<keyword evidence="1" id="KW-0808">Transferase</keyword>
<dbReference type="EMBL" id="PFAH01000009">
    <property type="protein sequence ID" value="PIR97803.1"/>
    <property type="molecule type" value="Genomic_DNA"/>
</dbReference>
<dbReference type="GO" id="GO:0008270">
    <property type="term" value="F:zinc ion binding"/>
    <property type="evidence" value="ECO:0007669"/>
    <property type="project" value="InterPro"/>
</dbReference>
<name>A0A2H0VFG5_9BACT</name>
<dbReference type="InterPro" id="IPR001937">
    <property type="entry name" value="GalP_UDPtransf1"/>
</dbReference>
<protein>
    <recommendedName>
        <fullName evidence="5">Galactose-1-phosphate uridyl transferase N-terminal domain-containing protein</fullName>
    </recommendedName>
</protein>
<dbReference type="PANTHER" id="PTHR42763">
    <property type="entry name" value="ADP-GLUCOSE PHOSPHORYLASE"/>
    <property type="match status" value="1"/>
</dbReference>
<sequence length="331" mass="38531">MPKSNYELRQDLTSGDWILFSNARDKKPRDFVKENILPKQRRGKCIFENPKKAGGGRIISYHPEEKNWKLIVIPNRFPAVISNKEKARIKKRGPFSHIDGYGHHEVVITKNHEKNFAQLPIEDANLLFNVFRERYQEIAKDKNTAYISVFQNRGPRAGASIYHPHYQILSTPVVPPLANHHLENSKNFFRDTKKCIHCSQIEFSHIRGDRIIHEDELSIAFAPYAPKEPFEFRVSPKGHSSYFEDASEYEIHSVVKSLQSSLRKLERKIKNANYNFYFHTSPVKNKKSYGFYHWHIQVVPRLNISAGFELTTGMEINSIFPEDAVKILNKK</sequence>
<proteinExistence type="predicted"/>
<evidence type="ECO:0000256" key="4">
    <source>
        <dbReference type="PIRSR" id="PIRSR000808-1"/>
    </source>
</evidence>
<feature type="domain" description="Galactose-1-phosphate uridyl transferase N-terminal" evidence="5">
    <location>
        <begin position="10"/>
        <end position="175"/>
    </location>
</feature>
<feature type="active site" description="Tele-UMP-histidine intermediate" evidence="4">
    <location>
        <position position="165"/>
    </location>
</feature>
<evidence type="ECO:0000256" key="2">
    <source>
        <dbReference type="ARBA" id="ARBA00022695"/>
    </source>
</evidence>
<dbReference type="AlphaFoldDB" id="A0A2H0VFG5"/>